<evidence type="ECO:0000256" key="13">
    <source>
        <dbReference type="ARBA" id="ARBA00061616"/>
    </source>
</evidence>
<feature type="binding site" evidence="17">
    <location>
        <position position="115"/>
    </location>
    <ligand>
        <name>Zn(2+)</name>
        <dbReference type="ChEBI" id="CHEBI:29105"/>
    </ligand>
</feature>
<feature type="active site" description="Nucleophile" evidence="15">
    <location>
        <position position="23"/>
    </location>
</feature>
<comment type="catalytic activity">
    <reaction evidence="1">
        <text>D-glycero-beta-D-manno-heptose 1,7-bisphosphate + H2O = D-glycero-beta-D-manno-heptose 1-phosphate + phosphate</text>
        <dbReference type="Rhea" id="RHEA:28518"/>
        <dbReference type="ChEBI" id="CHEBI:15377"/>
        <dbReference type="ChEBI" id="CHEBI:43474"/>
        <dbReference type="ChEBI" id="CHEBI:60208"/>
        <dbReference type="ChEBI" id="CHEBI:61593"/>
        <dbReference type="EC" id="3.1.3.82"/>
    </reaction>
</comment>
<feature type="binding site" evidence="17">
    <location>
        <position position="107"/>
    </location>
    <ligand>
        <name>Zn(2+)</name>
        <dbReference type="ChEBI" id="CHEBI:29105"/>
    </ligand>
</feature>
<feature type="active site" description="Proton donor" evidence="15">
    <location>
        <position position="25"/>
    </location>
</feature>
<dbReference type="NCBIfam" id="NF006506">
    <property type="entry name" value="PRK08942.1"/>
    <property type="match status" value="1"/>
</dbReference>
<proteinExistence type="inferred from homology"/>
<dbReference type="EMBL" id="LAQU01000001">
    <property type="protein sequence ID" value="KKB65382.1"/>
    <property type="molecule type" value="Genomic_DNA"/>
</dbReference>
<sequence length="205" mass="22075">MGVYGNQDGQRGTAHGRKLVVLDRDGVINHDSAAFIKSPDEWQPIPGSLEAIARLNRAGYRVVVATNQSGIGRGLFDTAMLNDIHEKMHRAAAAAGARIEAVFFCPHTNRDACLCRKPLPGMMHEIVERYDVADASKVPMVGDALRDLQSGAAAGFVPHLVKTGKGAKTLADAETQGADHALPPGTRIHDDLRQFALDFLAHHVD</sequence>
<dbReference type="SUPFAM" id="SSF56784">
    <property type="entry name" value="HAD-like"/>
    <property type="match status" value="1"/>
</dbReference>
<evidence type="ECO:0000256" key="3">
    <source>
        <dbReference type="ARBA" id="ARBA00001947"/>
    </source>
</evidence>
<dbReference type="Proteomes" id="UP000033618">
    <property type="component" value="Unassembled WGS sequence"/>
</dbReference>
<feature type="site" description="Contributes to substrate recognition" evidence="16">
    <location>
        <position position="116"/>
    </location>
</feature>
<evidence type="ECO:0000256" key="4">
    <source>
        <dbReference type="ARBA" id="ARBA00004496"/>
    </source>
</evidence>
<keyword evidence="19" id="KW-1185">Reference proteome</keyword>
<feature type="binding site" evidence="17">
    <location>
        <position position="23"/>
    </location>
    <ligand>
        <name>Mg(2+)</name>
        <dbReference type="ChEBI" id="CHEBI:18420"/>
    </ligand>
</feature>
<evidence type="ECO:0000256" key="10">
    <source>
        <dbReference type="ARBA" id="ARBA00022833"/>
    </source>
</evidence>
<dbReference type="NCBIfam" id="TIGR01656">
    <property type="entry name" value="Histidinol-ppas"/>
    <property type="match status" value="1"/>
</dbReference>
<keyword evidence="11 17" id="KW-0460">Magnesium</keyword>
<keyword evidence="9 14" id="KW-0378">Hydrolase</keyword>
<dbReference type="GO" id="GO:0005975">
    <property type="term" value="P:carbohydrate metabolic process"/>
    <property type="evidence" value="ECO:0007669"/>
    <property type="project" value="InterPro"/>
</dbReference>
<evidence type="ECO:0000256" key="14">
    <source>
        <dbReference type="PIRNR" id="PIRNR004682"/>
    </source>
</evidence>
<dbReference type="PATRIC" id="fig|28092.6.peg.77"/>
<name>A0A0F5K770_9BURK</name>
<reference evidence="18 19" key="1">
    <citation type="submission" date="2015-03" db="EMBL/GenBank/DDBJ databases">
        <title>Draft Genome Sequence of Burkholderia andropogonis type strain ICMP2807, isolated from Sorghum bicolor.</title>
        <authorList>
            <person name="Lopes-Santos L."/>
            <person name="Castro D.B."/>
            <person name="Ottoboni L.M."/>
            <person name="Park D."/>
            <person name="Weirc B.S."/>
            <person name="Destefano S.A."/>
        </authorList>
    </citation>
    <scope>NUCLEOTIDE SEQUENCE [LARGE SCALE GENOMIC DNA]</scope>
    <source>
        <strain evidence="18 19">ICMP2807</strain>
    </source>
</reference>
<dbReference type="EC" id="3.1.3.-" evidence="14"/>
<dbReference type="RefSeq" id="WP_046151965.1">
    <property type="nucleotide sequence ID" value="NZ_CADFGU010000001.1"/>
</dbReference>
<evidence type="ECO:0000256" key="1">
    <source>
        <dbReference type="ARBA" id="ARBA00001226"/>
    </source>
</evidence>
<dbReference type="STRING" id="28092.WM40_00355"/>
<feature type="binding site" evidence="17">
    <location>
        <position position="113"/>
    </location>
    <ligand>
        <name>Zn(2+)</name>
        <dbReference type="ChEBI" id="CHEBI:29105"/>
    </ligand>
</feature>
<keyword evidence="12 14" id="KW-0119">Carbohydrate metabolism</keyword>
<evidence type="ECO:0000256" key="16">
    <source>
        <dbReference type="PIRSR" id="PIRSR004682-3"/>
    </source>
</evidence>
<comment type="pathway">
    <text evidence="5">Nucleotide-sugar biosynthesis; ADP-L-glycero-beta-D-manno-heptose biosynthesis; ADP-L-glycero-beta-D-manno-heptose from D-glycero-beta-D-manno-heptose 7-phosphate: step 2/4.</text>
</comment>
<dbReference type="PANTHER" id="PTHR42891:SF1">
    <property type="entry name" value="D-GLYCERO-BETA-D-MANNO-HEPTOSE-1,7-BISPHOSPHATE 7-PHOSPHATASE"/>
    <property type="match status" value="1"/>
</dbReference>
<gene>
    <name evidence="18" type="ORF">WM40_00355</name>
</gene>
<feature type="binding site" evidence="17">
    <location>
        <position position="25"/>
    </location>
    <ligand>
        <name>Mg(2+)</name>
        <dbReference type="ChEBI" id="CHEBI:18420"/>
    </ligand>
</feature>
<evidence type="ECO:0000256" key="2">
    <source>
        <dbReference type="ARBA" id="ARBA00001946"/>
    </source>
</evidence>
<evidence type="ECO:0000256" key="7">
    <source>
        <dbReference type="ARBA" id="ARBA00022490"/>
    </source>
</evidence>
<dbReference type="InterPro" id="IPR006543">
    <property type="entry name" value="Histidinol-phos"/>
</dbReference>
<dbReference type="Pfam" id="PF00702">
    <property type="entry name" value="Hydrolase"/>
    <property type="match status" value="1"/>
</dbReference>
<dbReference type="CDD" id="cd07503">
    <property type="entry name" value="HAD_HisB-N"/>
    <property type="match status" value="1"/>
</dbReference>
<evidence type="ECO:0000313" key="18">
    <source>
        <dbReference type="EMBL" id="KKB65382.1"/>
    </source>
</evidence>
<feature type="binding site" evidence="17">
    <location>
        <position position="105"/>
    </location>
    <ligand>
        <name>Zn(2+)</name>
        <dbReference type="ChEBI" id="CHEBI:29105"/>
    </ligand>
</feature>
<dbReference type="Gene3D" id="3.40.50.1000">
    <property type="entry name" value="HAD superfamily/HAD-like"/>
    <property type="match status" value="1"/>
</dbReference>
<dbReference type="InterPro" id="IPR036412">
    <property type="entry name" value="HAD-like_sf"/>
</dbReference>
<evidence type="ECO:0000256" key="15">
    <source>
        <dbReference type="PIRSR" id="PIRSR004682-1"/>
    </source>
</evidence>
<organism evidence="18 19">
    <name type="scientific">Robbsia andropogonis</name>
    <dbReference type="NCBI Taxonomy" id="28092"/>
    <lineage>
        <taxon>Bacteria</taxon>
        <taxon>Pseudomonadati</taxon>
        <taxon>Pseudomonadota</taxon>
        <taxon>Betaproteobacteria</taxon>
        <taxon>Burkholderiales</taxon>
        <taxon>Burkholderiaceae</taxon>
        <taxon>Robbsia</taxon>
    </lineage>
</organism>
<dbReference type="FunFam" id="3.40.50.1000:FF:000168">
    <property type="entry name" value="D,D-heptose 1,7-bisphosphate phosphatase"/>
    <property type="match status" value="1"/>
</dbReference>
<evidence type="ECO:0000256" key="5">
    <source>
        <dbReference type="ARBA" id="ARBA00004708"/>
    </source>
</evidence>
<dbReference type="GO" id="GO:0034200">
    <property type="term" value="F:D-glycero-beta-D-manno-heptose 1,7-bisphosphate 7-phosphatase activity"/>
    <property type="evidence" value="ECO:0007669"/>
    <property type="project" value="UniProtKB-EC"/>
</dbReference>
<accession>A0A0F5K770</accession>
<comment type="cofactor">
    <cofactor evidence="3 17">
        <name>Zn(2+)</name>
        <dbReference type="ChEBI" id="CHEBI:29105"/>
    </cofactor>
</comment>
<dbReference type="PANTHER" id="PTHR42891">
    <property type="entry name" value="D-GLYCERO-BETA-D-MANNO-HEPTOSE-1,7-BISPHOSPHATE 7-PHOSPHATASE"/>
    <property type="match status" value="1"/>
</dbReference>
<keyword evidence="8 17" id="KW-0479">Metal-binding</keyword>
<dbReference type="OrthoDB" id="9781367at2"/>
<evidence type="ECO:0000313" key="19">
    <source>
        <dbReference type="Proteomes" id="UP000033618"/>
    </source>
</evidence>
<dbReference type="AlphaFoldDB" id="A0A0F5K770"/>
<feature type="binding site" evidence="17">
    <location>
        <position position="143"/>
    </location>
    <ligand>
        <name>Mg(2+)</name>
        <dbReference type="ChEBI" id="CHEBI:18420"/>
    </ligand>
</feature>
<comment type="similarity">
    <text evidence="13 14">Belongs to the gmhB family.</text>
</comment>
<evidence type="ECO:0000256" key="11">
    <source>
        <dbReference type="ARBA" id="ARBA00022842"/>
    </source>
</evidence>
<evidence type="ECO:0000256" key="12">
    <source>
        <dbReference type="ARBA" id="ARBA00023277"/>
    </source>
</evidence>
<comment type="cofactor">
    <cofactor evidence="2 17">
        <name>Mg(2+)</name>
        <dbReference type="ChEBI" id="CHEBI:18420"/>
    </cofactor>
</comment>
<keyword evidence="7 14" id="KW-0963">Cytoplasm</keyword>
<feature type="site" description="Stabilizes the phosphoryl group" evidence="16">
    <location>
        <position position="117"/>
    </location>
</feature>
<dbReference type="InterPro" id="IPR004446">
    <property type="entry name" value="Heptose_bisP_phosphatase"/>
</dbReference>
<dbReference type="GO" id="GO:0005737">
    <property type="term" value="C:cytoplasm"/>
    <property type="evidence" value="ECO:0007669"/>
    <property type="project" value="UniProtKB-SubCell"/>
</dbReference>
<dbReference type="GO" id="GO:0046872">
    <property type="term" value="F:metal ion binding"/>
    <property type="evidence" value="ECO:0007669"/>
    <property type="project" value="UniProtKB-KW"/>
</dbReference>
<dbReference type="PIRSF" id="PIRSF004682">
    <property type="entry name" value="GmhB"/>
    <property type="match status" value="1"/>
</dbReference>
<comment type="subunit">
    <text evidence="6">Monomer.</text>
</comment>
<dbReference type="NCBIfam" id="TIGR01662">
    <property type="entry name" value="HAD-SF-IIIA"/>
    <property type="match status" value="1"/>
</dbReference>
<dbReference type="InterPro" id="IPR023214">
    <property type="entry name" value="HAD_sf"/>
</dbReference>
<evidence type="ECO:0000256" key="8">
    <source>
        <dbReference type="ARBA" id="ARBA00022723"/>
    </source>
</evidence>
<keyword evidence="10 17" id="KW-0862">Zinc</keyword>
<comment type="subcellular location">
    <subcellularLocation>
        <location evidence="4 14">Cytoplasm</location>
    </subcellularLocation>
</comment>
<evidence type="ECO:0000256" key="6">
    <source>
        <dbReference type="ARBA" id="ARBA00011245"/>
    </source>
</evidence>
<feature type="site" description="Stabilizes the phosphoryl group" evidence="16">
    <location>
        <position position="66"/>
    </location>
</feature>
<evidence type="ECO:0000256" key="17">
    <source>
        <dbReference type="PIRSR" id="PIRSR004682-4"/>
    </source>
</evidence>
<evidence type="ECO:0000256" key="9">
    <source>
        <dbReference type="ARBA" id="ARBA00022801"/>
    </source>
</evidence>
<dbReference type="InterPro" id="IPR006549">
    <property type="entry name" value="HAD-SF_hydro_IIIA"/>
</dbReference>
<protein>
    <recommendedName>
        <fullName evidence="14">D,D-heptose 1,7-bisphosphate phosphatase</fullName>
        <ecNumber evidence="14">3.1.3.-</ecNumber>
    </recommendedName>
</protein>
<comment type="caution">
    <text evidence="18">The sequence shown here is derived from an EMBL/GenBank/DDBJ whole genome shotgun (WGS) entry which is preliminary data.</text>
</comment>